<dbReference type="CDD" id="cd01650">
    <property type="entry name" value="RT_nLTR_like"/>
    <property type="match status" value="1"/>
</dbReference>
<keyword evidence="4" id="KW-0853">WD repeat</keyword>
<dbReference type="PROSITE" id="PS50878">
    <property type="entry name" value="RT_POL"/>
    <property type="match status" value="1"/>
</dbReference>
<dbReference type="GO" id="GO:0060271">
    <property type="term" value="P:cilium assembly"/>
    <property type="evidence" value="ECO:0007669"/>
    <property type="project" value="TreeGrafter"/>
</dbReference>
<gene>
    <name evidence="6" type="primary">Ift80</name>
    <name evidence="6" type="ORF">EVAR_65585_1</name>
</gene>
<dbReference type="Gene3D" id="3.30.70.270">
    <property type="match status" value="1"/>
</dbReference>
<dbReference type="InterPro" id="IPR015943">
    <property type="entry name" value="WD40/YVTN_repeat-like_dom_sf"/>
</dbReference>
<keyword evidence="6" id="KW-0282">Flagellum</keyword>
<dbReference type="SUPFAM" id="SSF50978">
    <property type="entry name" value="WD40 repeat-like"/>
    <property type="match status" value="1"/>
</dbReference>
<dbReference type="PROSITE" id="PS50294">
    <property type="entry name" value="WD_REPEATS_REGION"/>
    <property type="match status" value="2"/>
</dbReference>
<comment type="caution">
    <text evidence="6">The sequence shown here is derived from an EMBL/GenBank/DDBJ whole genome shotgun (WGS) entry which is preliminary data.</text>
</comment>
<dbReference type="Gene3D" id="2.130.10.10">
    <property type="entry name" value="YVTN repeat-like/Quinoprotein amine dehydrogenase"/>
    <property type="match status" value="1"/>
</dbReference>
<keyword evidence="2" id="KW-0969">Cilium</keyword>
<dbReference type="PROSITE" id="PS50082">
    <property type="entry name" value="WD_REPEATS_2"/>
    <property type="match status" value="2"/>
</dbReference>
<feature type="repeat" description="WD" evidence="4">
    <location>
        <begin position="147"/>
        <end position="179"/>
    </location>
</feature>
<dbReference type="InterPro" id="IPR001680">
    <property type="entry name" value="WD40_rpt"/>
</dbReference>
<feature type="repeat" description="WD" evidence="4">
    <location>
        <begin position="65"/>
        <end position="97"/>
    </location>
</feature>
<keyword evidence="7" id="KW-1185">Reference proteome</keyword>
<name>A0A4C1Z4Y5_EUMVA</name>
<accession>A0A4C1Z4Y5</accession>
<dbReference type="AlphaFoldDB" id="A0A4C1Z4Y5"/>
<comment type="subcellular location">
    <subcellularLocation>
        <location evidence="1">Cell projection</location>
        <location evidence="1">Cilium</location>
    </subcellularLocation>
</comment>
<evidence type="ECO:0000259" key="5">
    <source>
        <dbReference type="PROSITE" id="PS50878"/>
    </source>
</evidence>
<dbReference type="Pfam" id="PF23387">
    <property type="entry name" value="TPR_IFT80_172"/>
    <property type="match status" value="1"/>
</dbReference>
<dbReference type="Pfam" id="PF23335">
    <property type="entry name" value="Beta-prop_IFT80_2nd"/>
    <property type="match status" value="2"/>
</dbReference>
<feature type="domain" description="Reverse transcriptase" evidence="5">
    <location>
        <begin position="362"/>
        <end position="629"/>
    </location>
</feature>
<dbReference type="SMART" id="SM00320">
    <property type="entry name" value="WD40"/>
    <property type="match status" value="4"/>
</dbReference>
<evidence type="ECO:0000256" key="3">
    <source>
        <dbReference type="ARBA" id="ARBA00023273"/>
    </source>
</evidence>
<dbReference type="PANTHER" id="PTHR24098">
    <property type="entry name" value="OUTER SEGMENT 5"/>
    <property type="match status" value="1"/>
</dbReference>
<dbReference type="InterPro" id="IPR056157">
    <property type="entry name" value="TPR_IFT80_172_dom"/>
</dbReference>
<keyword evidence="3" id="KW-0966">Cell projection</keyword>
<sequence length="1083" mass="121757">MPVTYGCTDDWTWQNNEGSVFAILARNPKKLVAQRSRNSGGDLPRAALFVRFHIVNHNGRIEKSVSAHQGACLTAQWGPDGAGLLTAGEDGFVKVWSRNGLLRSTIVQSDAPCYSTSWSPDSGAVVYAKGDALVIKQLNSSDKVSQWKAHDGLILCLAWNPNNNLIVSGAEDGFFKIWDPFSQLISASVKHDHPITSVCWAPAGDLLAVGSFNLIRLCNAGGWSHCLDRPSSGSVYSLGWSSDGTQLAAACANGHVLFAHIIDREYEWNNYACAQTARKVIAIRNILNDQSDLLDYPDRVIQVALGFGYMVVATVKQCFIHKLSSWNTPVTCDLKEGTISMILISESAASAIAPILTNIFNEILMFGCIPTDWMKSTIVLLHKKGEKGDINNYIPISLMSNIYKVFSKIILSRIAVTLDENQPKEQAGFCGKFSTIDHIHVRQVLQKYQEYNKTYYIGCVDFQKAFDSLEHEYIWKALRCQGVQMKYIRTLSTIYSGSTAEAKLEATGEPFSIQRGVRQGDPISPKLFSVVLEMIFRNLEWEYMGLNINGEKLNHLRFADDLILFSENSKGLEKMLQQLSDESEKAGLTMNLSKTKIMTNAEPTDLDTVRVNNEEIELVTEYIYLGQLISPTNTMNKEIDRRITNTWKKYWSLSEIMKNKEMSLKSKRIVYNMCILPCLTYGCQTWALTQQLSNKIKVCQNSIERSVVGVKRKDRVNLEKIKNKTKFKNAHSVCKKLKWRWTGHMLREKKEKWTRLITEWYPRGNKRSKGRQHKRWEDDIKQIAGAKWTRIARDRETWKSLEEAFVAGQAVTNNNPIADDIICMCIVERSSLSVYSYMGRLLASPRWSGMRPESLGRAAVSLGPDVLAVVDHADKKGDSSDNAVTKITHKMTVATVALCQTGPSNERQLALLDSNRDLYVVTVKDNKMKCLKLGSQILSVVWSAETDLLVGLRANSVVAWCCARAANQPDWLSLTTVCKEVSDLGRNPILQSVYEGIVHICKGNGSLLHVSLVAFQEKMLKHVAANRWEAAVQLCRTVEDDNLWACLAVLAWQHRQLAVAEEAFALIRQYHQVSYIQHLRVVN</sequence>
<reference evidence="6 7" key="1">
    <citation type="journal article" date="2019" name="Commun. Biol.">
        <title>The bagworm genome reveals a unique fibroin gene that provides high tensile strength.</title>
        <authorList>
            <person name="Kono N."/>
            <person name="Nakamura H."/>
            <person name="Ohtoshi R."/>
            <person name="Tomita M."/>
            <person name="Numata K."/>
            <person name="Arakawa K."/>
        </authorList>
    </citation>
    <scope>NUCLEOTIDE SEQUENCE [LARGE SCALE GENOMIC DNA]</scope>
</reference>
<dbReference type="Pfam" id="PF00400">
    <property type="entry name" value="WD40"/>
    <property type="match status" value="4"/>
</dbReference>
<dbReference type="SUPFAM" id="SSF56672">
    <property type="entry name" value="DNA/RNA polymerases"/>
    <property type="match status" value="1"/>
</dbReference>
<evidence type="ECO:0000256" key="2">
    <source>
        <dbReference type="ARBA" id="ARBA00023069"/>
    </source>
</evidence>
<dbReference type="GO" id="GO:0071897">
    <property type="term" value="P:DNA biosynthetic process"/>
    <property type="evidence" value="ECO:0007669"/>
    <property type="project" value="UniProtKB-ARBA"/>
</dbReference>
<dbReference type="STRING" id="151549.A0A4C1Z4Y5"/>
<dbReference type="GO" id="GO:0030992">
    <property type="term" value="C:intraciliary transport particle B"/>
    <property type="evidence" value="ECO:0007669"/>
    <property type="project" value="TreeGrafter"/>
</dbReference>
<dbReference type="PANTHER" id="PTHR24098:SF0">
    <property type="entry name" value="OUTER SEGMENT 5"/>
    <property type="match status" value="1"/>
</dbReference>
<evidence type="ECO:0000256" key="4">
    <source>
        <dbReference type="PROSITE-ProRule" id="PRU00221"/>
    </source>
</evidence>
<dbReference type="GO" id="GO:0005929">
    <property type="term" value="C:cilium"/>
    <property type="evidence" value="ECO:0007669"/>
    <property type="project" value="UniProtKB-SubCell"/>
</dbReference>
<evidence type="ECO:0000256" key="1">
    <source>
        <dbReference type="ARBA" id="ARBA00004138"/>
    </source>
</evidence>
<dbReference type="InterPro" id="IPR043502">
    <property type="entry name" value="DNA/RNA_pol_sf"/>
</dbReference>
<dbReference type="InterPro" id="IPR036322">
    <property type="entry name" value="WD40_repeat_dom_sf"/>
</dbReference>
<dbReference type="OrthoDB" id="408728at2759"/>
<dbReference type="InterPro" id="IPR043128">
    <property type="entry name" value="Rev_trsase/Diguanyl_cyclase"/>
</dbReference>
<evidence type="ECO:0000313" key="7">
    <source>
        <dbReference type="Proteomes" id="UP000299102"/>
    </source>
</evidence>
<dbReference type="Proteomes" id="UP000299102">
    <property type="component" value="Unassembled WGS sequence"/>
</dbReference>
<protein>
    <submittedName>
        <fullName evidence="6">Intraflagellar transport protein 80 homolog</fullName>
    </submittedName>
</protein>
<dbReference type="InterPro" id="IPR000477">
    <property type="entry name" value="RT_dom"/>
</dbReference>
<proteinExistence type="predicted"/>
<dbReference type="EMBL" id="BGZK01001541">
    <property type="protein sequence ID" value="GBP81979.1"/>
    <property type="molecule type" value="Genomic_DNA"/>
</dbReference>
<evidence type="ECO:0000313" key="6">
    <source>
        <dbReference type="EMBL" id="GBP81979.1"/>
    </source>
</evidence>
<organism evidence="6 7">
    <name type="scientific">Eumeta variegata</name>
    <name type="common">Bagworm moth</name>
    <name type="synonym">Eumeta japonica</name>
    <dbReference type="NCBI Taxonomy" id="151549"/>
    <lineage>
        <taxon>Eukaryota</taxon>
        <taxon>Metazoa</taxon>
        <taxon>Ecdysozoa</taxon>
        <taxon>Arthropoda</taxon>
        <taxon>Hexapoda</taxon>
        <taxon>Insecta</taxon>
        <taxon>Pterygota</taxon>
        <taxon>Neoptera</taxon>
        <taxon>Endopterygota</taxon>
        <taxon>Lepidoptera</taxon>
        <taxon>Glossata</taxon>
        <taxon>Ditrysia</taxon>
        <taxon>Tineoidea</taxon>
        <taxon>Psychidae</taxon>
        <taxon>Oiketicinae</taxon>
        <taxon>Eumeta</taxon>
    </lineage>
</organism>
<dbReference type="InterPro" id="IPR056456">
    <property type="entry name" value="Beta-prop_IFT80_2nd"/>
</dbReference>
<dbReference type="Pfam" id="PF00078">
    <property type="entry name" value="RVT_1"/>
    <property type="match status" value="1"/>
</dbReference>